<evidence type="ECO:0000313" key="3">
    <source>
        <dbReference type="Proteomes" id="UP000215244"/>
    </source>
</evidence>
<reference evidence="2 3" key="1">
    <citation type="submission" date="2017-08" db="EMBL/GenBank/DDBJ databases">
        <title>The complete genome sequence of Maribacter sp. B1, isolated from deep-sea sediment.</title>
        <authorList>
            <person name="Wu Y.-H."/>
            <person name="Cheng H."/>
            <person name="Xu X.-W."/>
        </authorList>
    </citation>
    <scope>NUCLEOTIDE SEQUENCE [LARGE SCALE GENOMIC DNA]</scope>
    <source>
        <strain evidence="2 3">B1</strain>
    </source>
</reference>
<protein>
    <submittedName>
        <fullName evidence="2">Damage-inducible protein DinB</fullName>
    </submittedName>
</protein>
<accession>A0A223V9Z8</accession>
<dbReference type="OrthoDB" id="9793216at2"/>
<name>A0A223V9Z8_9FLAO</name>
<proteinExistence type="predicted"/>
<dbReference type="Gene3D" id="1.20.120.450">
    <property type="entry name" value="dinb family like domain"/>
    <property type="match status" value="1"/>
</dbReference>
<dbReference type="InterPro" id="IPR034660">
    <property type="entry name" value="DinB/YfiT-like"/>
</dbReference>
<evidence type="ECO:0000259" key="1">
    <source>
        <dbReference type="Pfam" id="PF12867"/>
    </source>
</evidence>
<feature type="domain" description="DinB-like" evidence="1">
    <location>
        <begin position="36"/>
        <end position="165"/>
    </location>
</feature>
<evidence type="ECO:0000313" key="2">
    <source>
        <dbReference type="EMBL" id="ASV32117.1"/>
    </source>
</evidence>
<dbReference type="InterPro" id="IPR024775">
    <property type="entry name" value="DinB-like"/>
</dbReference>
<organism evidence="2 3">
    <name type="scientific">Maribacter cobaltidurans</name>
    <dbReference type="NCBI Taxonomy" id="1178778"/>
    <lineage>
        <taxon>Bacteria</taxon>
        <taxon>Pseudomonadati</taxon>
        <taxon>Bacteroidota</taxon>
        <taxon>Flavobacteriia</taxon>
        <taxon>Flavobacteriales</taxon>
        <taxon>Flavobacteriaceae</taxon>
        <taxon>Maribacter</taxon>
    </lineage>
</organism>
<gene>
    <name evidence="2" type="ORF">CJ263_18890</name>
</gene>
<keyword evidence="3" id="KW-1185">Reference proteome</keyword>
<dbReference type="AlphaFoldDB" id="A0A223V9Z8"/>
<sequence>MRKSEIQNLGDSNFYNTYLNALEDVNLMDALHEGKEWFLDYVKELPLEKMGYSYAENKWSVAEVLIHIIDTERIFQYRAFRFSRKDETALPGFNQDAYIDESNGLNRNKEDILEEYLAVRNSTITLFKNLGNEQLKRVGIASGIPWSVAGLGFVISGHQKHHTNILLDKYQ</sequence>
<dbReference type="EMBL" id="CP022957">
    <property type="protein sequence ID" value="ASV32117.1"/>
    <property type="molecule type" value="Genomic_DNA"/>
</dbReference>
<dbReference type="Pfam" id="PF12867">
    <property type="entry name" value="DinB_2"/>
    <property type="match status" value="1"/>
</dbReference>
<dbReference type="KEGG" id="marb:CJ263_18890"/>
<dbReference type="RefSeq" id="WP_094998690.1">
    <property type="nucleotide sequence ID" value="NZ_BMJL01000008.1"/>
</dbReference>
<dbReference type="Proteomes" id="UP000215244">
    <property type="component" value="Chromosome"/>
</dbReference>
<dbReference type="SUPFAM" id="SSF109854">
    <property type="entry name" value="DinB/YfiT-like putative metalloenzymes"/>
    <property type="match status" value="1"/>
</dbReference>